<evidence type="ECO:0000256" key="2">
    <source>
        <dbReference type="SAM" id="Phobius"/>
    </source>
</evidence>
<feature type="region of interest" description="Disordered" evidence="1">
    <location>
        <begin position="1"/>
        <end position="21"/>
    </location>
</feature>
<protein>
    <submittedName>
        <fullName evidence="3">Uncharacterized protein</fullName>
    </submittedName>
</protein>
<keyword evidence="4" id="KW-1185">Reference proteome</keyword>
<comment type="caution">
    <text evidence="3">The sequence shown here is derived from an EMBL/GenBank/DDBJ whole genome shotgun (WGS) entry which is preliminary data.</text>
</comment>
<dbReference type="Proteomes" id="UP001209878">
    <property type="component" value="Unassembled WGS sequence"/>
</dbReference>
<feature type="transmembrane region" description="Helical" evidence="2">
    <location>
        <begin position="344"/>
        <end position="365"/>
    </location>
</feature>
<feature type="transmembrane region" description="Helical" evidence="2">
    <location>
        <begin position="303"/>
        <end position="324"/>
    </location>
</feature>
<sequence>MAASTCENPSDTDGNDTHGCDKDTDAIMSSAVTVHVIDESDGNLLAAGLSARDVTCDDESMGFTNTAYLAEIDEQQKLSNISDVEHQKQLNASDVEQIKPSNGSDVAQQIQSHVSDVEQRKLSNVSSDTPSKVPTNVERRKQTDVSDVDDRRPWKVSDVEETKWPTNSDETLTSVSDFEYTHDVICSTSQNQQHAPILRDNDLTDNKVNFTGRRRGNTTSSDGNCYSSSSQYIEVEDYLVPSASQSGDINESFYAVAKQTLRVLAVVALFTLTLAAVVVSRATLLFVASNIRRLQPGELQTKCIAFPNLFVGGATGVSCLTPGGATIKRPMYRSEMCDDVSVRWIWGMFGMMCTPYAFVFLRCAWISCFKRKKTPRADILLVVSV</sequence>
<evidence type="ECO:0000313" key="3">
    <source>
        <dbReference type="EMBL" id="KAK2169363.1"/>
    </source>
</evidence>
<gene>
    <name evidence="3" type="ORF">NP493_1193g00006</name>
</gene>
<organism evidence="3 4">
    <name type="scientific">Ridgeia piscesae</name>
    <name type="common">Tubeworm</name>
    <dbReference type="NCBI Taxonomy" id="27915"/>
    <lineage>
        <taxon>Eukaryota</taxon>
        <taxon>Metazoa</taxon>
        <taxon>Spiralia</taxon>
        <taxon>Lophotrochozoa</taxon>
        <taxon>Annelida</taxon>
        <taxon>Polychaeta</taxon>
        <taxon>Sedentaria</taxon>
        <taxon>Canalipalpata</taxon>
        <taxon>Sabellida</taxon>
        <taxon>Siboglinidae</taxon>
        <taxon>Ridgeia</taxon>
    </lineage>
</organism>
<dbReference type="EMBL" id="JAODUO010001191">
    <property type="protein sequence ID" value="KAK2169363.1"/>
    <property type="molecule type" value="Genomic_DNA"/>
</dbReference>
<name>A0AAD9KF61_RIDPI</name>
<feature type="transmembrane region" description="Helical" evidence="2">
    <location>
        <begin position="263"/>
        <end position="291"/>
    </location>
</feature>
<dbReference type="AlphaFoldDB" id="A0AAD9KF61"/>
<feature type="compositionally biased region" description="Polar residues" evidence="1">
    <location>
        <begin position="98"/>
        <end position="114"/>
    </location>
</feature>
<evidence type="ECO:0000256" key="1">
    <source>
        <dbReference type="SAM" id="MobiDB-lite"/>
    </source>
</evidence>
<feature type="region of interest" description="Disordered" evidence="1">
    <location>
        <begin position="98"/>
        <end position="152"/>
    </location>
</feature>
<keyword evidence="2" id="KW-0812">Transmembrane</keyword>
<feature type="compositionally biased region" description="Polar residues" evidence="1">
    <location>
        <begin position="1"/>
        <end position="12"/>
    </location>
</feature>
<keyword evidence="2" id="KW-1133">Transmembrane helix</keyword>
<feature type="compositionally biased region" description="Basic and acidic residues" evidence="1">
    <location>
        <begin position="137"/>
        <end position="152"/>
    </location>
</feature>
<keyword evidence="2" id="KW-0472">Membrane</keyword>
<proteinExistence type="predicted"/>
<feature type="compositionally biased region" description="Polar residues" evidence="1">
    <location>
        <begin position="122"/>
        <end position="134"/>
    </location>
</feature>
<accession>A0AAD9KF61</accession>
<reference evidence="3" key="1">
    <citation type="journal article" date="2023" name="Mol. Biol. Evol.">
        <title>Third-Generation Sequencing Reveals the Adaptive Role of the Epigenome in Three Deep-Sea Polychaetes.</title>
        <authorList>
            <person name="Perez M."/>
            <person name="Aroh O."/>
            <person name="Sun Y."/>
            <person name="Lan Y."/>
            <person name="Juniper S.K."/>
            <person name="Young C.R."/>
            <person name="Angers B."/>
            <person name="Qian P.Y."/>
        </authorList>
    </citation>
    <scope>NUCLEOTIDE SEQUENCE</scope>
    <source>
        <strain evidence="3">R07B-5</strain>
    </source>
</reference>
<evidence type="ECO:0000313" key="4">
    <source>
        <dbReference type="Proteomes" id="UP001209878"/>
    </source>
</evidence>